<name>A0A6G7JAQ3_9BACI</name>
<dbReference type="AlphaFoldDB" id="A0A6G7JAQ3"/>
<sequence length="72" mass="8253">MKLIGIGLLLFVSLETFAVMLDVFQGMTLQRAVINSLTFAILEVGEWIMILLFLFIIFLEASANFRKKKKRT</sequence>
<gene>
    <name evidence="1" type="ORF">B4121_2964</name>
</gene>
<dbReference type="InterPro" id="IPR058725">
    <property type="entry name" value="YczF"/>
</dbReference>
<evidence type="ECO:0000313" key="1">
    <source>
        <dbReference type="EMBL" id="OLF90751.1"/>
    </source>
</evidence>
<evidence type="ECO:0000313" key="2">
    <source>
        <dbReference type="Proteomes" id="UP000185604"/>
    </source>
</evidence>
<dbReference type="Proteomes" id="UP000185604">
    <property type="component" value="Unassembled WGS sequence"/>
</dbReference>
<accession>A0A6G7JAQ3</accession>
<proteinExistence type="predicted"/>
<protein>
    <submittedName>
        <fullName evidence="1">Uncharacterized protein yczF</fullName>
    </submittedName>
</protein>
<dbReference type="EMBL" id="LKPO01000020">
    <property type="protein sequence ID" value="OLF90751.1"/>
    <property type="molecule type" value="Genomic_DNA"/>
</dbReference>
<reference evidence="1 2" key="1">
    <citation type="journal article" date="2016" name="Front. Microbiol.">
        <title>High-Level Heat Resistance of Spores of Bacillus amyloliquefaciens and Bacillus licheniformis Results from the Presence of a spoVA Operon in a Tn1546 Transposon.</title>
        <authorList>
            <person name="Berendsen E.M."/>
            <person name="Koning R.A."/>
            <person name="Boekhorst J."/>
            <person name="de Jong A."/>
            <person name="Kuipers O.P."/>
            <person name="Wells-Bennik M.H."/>
        </authorList>
    </citation>
    <scope>NUCLEOTIDE SEQUENCE [LARGE SCALE GENOMIC DNA]</scope>
    <source>
        <strain evidence="1 2">B4121</strain>
    </source>
</reference>
<dbReference type="Pfam" id="PF26310">
    <property type="entry name" value="YczF"/>
    <property type="match status" value="1"/>
</dbReference>
<organism evidence="1 2">
    <name type="scientific">Bacillus paralicheniformis</name>
    <dbReference type="NCBI Taxonomy" id="1648923"/>
    <lineage>
        <taxon>Bacteria</taxon>
        <taxon>Bacillati</taxon>
        <taxon>Bacillota</taxon>
        <taxon>Bacilli</taxon>
        <taxon>Bacillales</taxon>
        <taxon>Bacillaceae</taxon>
        <taxon>Bacillus</taxon>
    </lineage>
</organism>
<dbReference type="GeneID" id="56670172"/>
<comment type="caution">
    <text evidence="1">The sequence shown here is derived from an EMBL/GenBank/DDBJ whole genome shotgun (WGS) entry which is preliminary data.</text>
</comment>
<dbReference type="RefSeq" id="WP_026580535.1">
    <property type="nucleotide sequence ID" value="NZ_AP023088.1"/>
</dbReference>